<dbReference type="EnsemblPlants" id="Bo6g036070.1">
    <property type="protein sequence ID" value="Bo6g036070.1"/>
    <property type="gene ID" value="Bo6g036070"/>
</dbReference>
<protein>
    <submittedName>
        <fullName evidence="2">Uncharacterized protein</fullName>
    </submittedName>
</protein>
<accession>A0A0D3CR62</accession>
<dbReference type="OMA" id="QICSDHI"/>
<keyword evidence="3" id="KW-1185">Reference proteome</keyword>
<reference evidence="2 3" key="1">
    <citation type="journal article" date="2014" name="Genome Biol.">
        <title>Transcriptome and methylome profiling reveals relics of genome dominance in the mesopolyploid Brassica oleracea.</title>
        <authorList>
            <person name="Parkin I.A."/>
            <person name="Koh C."/>
            <person name="Tang H."/>
            <person name="Robinson S.J."/>
            <person name="Kagale S."/>
            <person name="Clarke W.E."/>
            <person name="Town C.D."/>
            <person name="Nixon J."/>
            <person name="Krishnakumar V."/>
            <person name="Bidwell S.L."/>
            <person name="Denoeud F."/>
            <person name="Belcram H."/>
            <person name="Links M.G."/>
            <person name="Just J."/>
            <person name="Clarke C."/>
            <person name="Bender T."/>
            <person name="Huebert T."/>
            <person name="Mason A.S."/>
            <person name="Pires J.C."/>
            <person name="Barker G."/>
            <person name="Moore J."/>
            <person name="Walley P.G."/>
            <person name="Manoli S."/>
            <person name="Batley J."/>
            <person name="Edwards D."/>
            <person name="Nelson M.N."/>
            <person name="Wang X."/>
            <person name="Paterson A.H."/>
            <person name="King G."/>
            <person name="Bancroft I."/>
            <person name="Chalhoub B."/>
            <person name="Sharpe A.G."/>
        </authorList>
    </citation>
    <scope>NUCLEOTIDE SEQUENCE</scope>
    <source>
        <strain evidence="2 3">cv. TO1000</strain>
    </source>
</reference>
<organism evidence="2 3">
    <name type="scientific">Brassica oleracea var. oleracea</name>
    <dbReference type="NCBI Taxonomy" id="109376"/>
    <lineage>
        <taxon>Eukaryota</taxon>
        <taxon>Viridiplantae</taxon>
        <taxon>Streptophyta</taxon>
        <taxon>Embryophyta</taxon>
        <taxon>Tracheophyta</taxon>
        <taxon>Spermatophyta</taxon>
        <taxon>Magnoliopsida</taxon>
        <taxon>eudicotyledons</taxon>
        <taxon>Gunneridae</taxon>
        <taxon>Pentapetalae</taxon>
        <taxon>rosids</taxon>
        <taxon>malvids</taxon>
        <taxon>Brassicales</taxon>
        <taxon>Brassicaceae</taxon>
        <taxon>Brassiceae</taxon>
        <taxon>Brassica</taxon>
    </lineage>
</organism>
<dbReference type="Gramene" id="Bo6g036070.1">
    <property type="protein sequence ID" value="Bo6g036070.1"/>
    <property type="gene ID" value="Bo6g036070"/>
</dbReference>
<evidence type="ECO:0000313" key="2">
    <source>
        <dbReference type="EnsemblPlants" id="Bo6g036070.1"/>
    </source>
</evidence>
<evidence type="ECO:0000313" key="3">
    <source>
        <dbReference type="Proteomes" id="UP000032141"/>
    </source>
</evidence>
<dbReference type="Proteomes" id="UP000032141">
    <property type="component" value="Chromosome C6"/>
</dbReference>
<reference evidence="2" key="2">
    <citation type="submission" date="2015-03" db="UniProtKB">
        <authorList>
            <consortium name="EnsemblPlants"/>
        </authorList>
    </citation>
    <scope>IDENTIFICATION</scope>
</reference>
<feature type="signal peptide" evidence="1">
    <location>
        <begin position="1"/>
        <end position="30"/>
    </location>
</feature>
<proteinExistence type="predicted"/>
<name>A0A0D3CR62_BRAOL</name>
<evidence type="ECO:0000256" key="1">
    <source>
        <dbReference type="SAM" id="SignalP"/>
    </source>
</evidence>
<dbReference type="HOGENOM" id="CLU_2378851_0_0_1"/>
<keyword evidence="1" id="KW-0732">Signal</keyword>
<sequence>DLERLENPSRQASLFLFSLLLSRLSLLAVALSPSSSPVPYGGGGGCSRLVVVARSRLSLVPLFQICSDHIPLVSCSRSRSRSRLRTVTRSIWMWV</sequence>
<feature type="chain" id="PRO_5002259004" evidence="1">
    <location>
        <begin position="31"/>
        <end position="95"/>
    </location>
</feature>
<dbReference type="AlphaFoldDB" id="A0A0D3CR62"/>